<gene>
    <name evidence="3" type="ORF">LUZ62_068436</name>
</gene>
<feature type="compositionally biased region" description="Pro residues" evidence="1">
    <location>
        <begin position="221"/>
        <end position="248"/>
    </location>
</feature>
<dbReference type="CDD" id="cd00030">
    <property type="entry name" value="C2"/>
    <property type="match status" value="1"/>
</dbReference>
<dbReference type="InterPro" id="IPR035892">
    <property type="entry name" value="C2_domain_sf"/>
</dbReference>
<dbReference type="Pfam" id="PF00168">
    <property type="entry name" value="C2"/>
    <property type="match status" value="1"/>
</dbReference>
<dbReference type="InterPro" id="IPR052981">
    <property type="entry name" value="Ingression_C2_domain"/>
</dbReference>
<evidence type="ECO:0000313" key="3">
    <source>
        <dbReference type="EMBL" id="KAJ4758061.1"/>
    </source>
</evidence>
<evidence type="ECO:0000256" key="1">
    <source>
        <dbReference type="SAM" id="MobiDB-lite"/>
    </source>
</evidence>
<keyword evidence="4" id="KW-1185">Reference proteome</keyword>
<dbReference type="SMART" id="SM00239">
    <property type="entry name" value="C2"/>
    <property type="match status" value="1"/>
</dbReference>
<dbReference type="InterPro" id="IPR000008">
    <property type="entry name" value="C2_dom"/>
</dbReference>
<accession>A0AAV8CRK6</accession>
<evidence type="ECO:0000313" key="4">
    <source>
        <dbReference type="Proteomes" id="UP001140206"/>
    </source>
</evidence>
<dbReference type="PROSITE" id="PS50004">
    <property type="entry name" value="C2"/>
    <property type="match status" value="1"/>
</dbReference>
<dbReference type="AlphaFoldDB" id="A0AAV8CRK6"/>
<name>A0AAV8CRK6_9POAL</name>
<proteinExistence type="predicted"/>
<organism evidence="3 4">
    <name type="scientific">Rhynchospora pubera</name>
    <dbReference type="NCBI Taxonomy" id="906938"/>
    <lineage>
        <taxon>Eukaryota</taxon>
        <taxon>Viridiplantae</taxon>
        <taxon>Streptophyta</taxon>
        <taxon>Embryophyta</taxon>
        <taxon>Tracheophyta</taxon>
        <taxon>Spermatophyta</taxon>
        <taxon>Magnoliopsida</taxon>
        <taxon>Liliopsida</taxon>
        <taxon>Poales</taxon>
        <taxon>Cyperaceae</taxon>
        <taxon>Cyperoideae</taxon>
        <taxon>Rhynchosporeae</taxon>
        <taxon>Rhynchospora</taxon>
    </lineage>
</organism>
<dbReference type="Gene3D" id="2.60.40.150">
    <property type="entry name" value="C2 domain"/>
    <property type="match status" value="1"/>
</dbReference>
<dbReference type="Proteomes" id="UP001140206">
    <property type="component" value="Chromosome 4"/>
</dbReference>
<reference evidence="3" key="1">
    <citation type="submission" date="2022-08" db="EMBL/GenBank/DDBJ databases">
        <authorList>
            <person name="Marques A."/>
        </authorList>
    </citation>
    <scope>NUCLEOTIDE SEQUENCE</scope>
    <source>
        <strain evidence="3">RhyPub2mFocal</strain>
        <tissue evidence="3">Leaves</tissue>
    </source>
</reference>
<feature type="region of interest" description="Disordered" evidence="1">
    <location>
        <begin position="204"/>
        <end position="248"/>
    </location>
</feature>
<evidence type="ECO:0000259" key="2">
    <source>
        <dbReference type="PROSITE" id="PS50004"/>
    </source>
</evidence>
<protein>
    <submittedName>
        <fullName evidence="3">C2 domain protein</fullName>
    </submittedName>
</protein>
<sequence>MSMISAIQGQIVDVTVVACNKLRDTERFSRQDPYVCIEYANSKFRTRTCTDGGRNPTFQEKFQIPLIEGLRELNVSVWNSNTFRSDDFIGSGRIQLQKVLSEGYDDSSWPIQPQNLKAVGEVKLIMHFYSASQKHNPPACTPYGPPSAPPYGLPPYGQPPPPSTYPPAGGYLYPVPPSCPPSYPGYGYPPPPMTNPYPHTTFPLAPYPSPYGQPYQTPPAQIYPPPPAGQPSYYPPPGSYPGTYRPPY</sequence>
<dbReference type="PANTHER" id="PTHR47052:SF3">
    <property type="entry name" value="INGRESSION PROTEIN 1"/>
    <property type="match status" value="1"/>
</dbReference>
<dbReference type="PANTHER" id="PTHR47052">
    <property type="entry name" value="CONSERVED SERINE PROLINE-RICH PROTEIN (AFU_ORTHOLOGUE AFUA_2G01790)"/>
    <property type="match status" value="1"/>
</dbReference>
<feature type="domain" description="C2" evidence="2">
    <location>
        <begin position="1"/>
        <end position="110"/>
    </location>
</feature>
<dbReference type="EMBL" id="JAMFTS010000004">
    <property type="protein sequence ID" value="KAJ4758061.1"/>
    <property type="molecule type" value="Genomic_DNA"/>
</dbReference>
<comment type="caution">
    <text evidence="3">The sequence shown here is derived from an EMBL/GenBank/DDBJ whole genome shotgun (WGS) entry which is preliminary data.</text>
</comment>
<dbReference type="SUPFAM" id="SSF49562">
    <property type="entry name" value="C2 domain (Calcium/lipid-binding domain, CaLB)"/>
    <property type="match status" value="1"/>
</dbReference>